<accession>A0A160TG60</accession>
<name>A0A160TG60_9ZZZZ</name>
<protein>
    <submittedName>
        <fullName evidence="1">Uncharacterized protein</fullName>
    </submittedName>
</protein>
<proteinExistence type="predicted"/>
<dbReference type="EMBL" id="CZQE01000016">
    <property type="protein sequence ID" value="CUS43181.1"/>
    <property type="molecule type" value="Genomic_DNA"/>
</dbReference>
<organism evidence="1">
    <name type="scientific">hydrothermal vent metagenome</name>
    <dbReference type="NCBI Taxonomy" id="652676"/>
    <lineage>
        <taxon>unclassified sequences</taxon>
        <taxon>metagenomes</taxon>
        <taxon>ecological metagenomes</taxon>
    </lineage>
</organism>
<reference evidence="1" key="1">
    <citation type="submission" date="2015-10" db="EMBL/GenBank/DDBJ databases">
        <authorList>
            <person name="Gilbert D.G."/>
        </authorList>
    </citation>
    <scope>NUCLEOTIDE SEQUENCE</scope>
</reference>
<evidence type="ECO:0000313" key="1">
    <source>
        <dbReference type="EMBL" id="CUS43181.1"/>
    </source>
</evidence>
<gene>
    <name evidence="1" type="ORF">MGWOODY_Smn3552</name>
</gene>
<dbReference type="AlphaFoldDB" id="A0A160TG60"/>
<sequence length="59" mass="6251">MGGEAHCEASPARALLLPSRLREGLGVGSRPAKSAASAIVSSTPSIFDVRSLFQKRRTR</sequence>